<evidence type="ECO:0000313" key="4">
    <source>
        <dbReference type="Proteomes" id="UP000429785"/>
    </source>
</evidence>
<organism evidence="3 4">
    <name type="scientific">Flagellimonas olearia</name>
    <dbReference type="NCBI Taxonomy" id="552546"/>
    <lineage>
        <taxon>Bacteria</taxon>
        <taxon>Pseudomonadati</taxon>
        <taxon>Bacteroidota</taxon>
        <taxon>Flavobacteriia</taxon>
        <taxon>Flavobacteriales</taxon>
        <taxon>Flavobacteriaceae</taxon>
        <taxon>Flagellimonas</taxon>
    </lineage>
</organism>
<keyword evidence="1" id="KW-1133">Transmembrane helix</keyword>
<feature type="transmembrane region" description="Helical" evidence="1">
    <location>
        <begin position="57"/>
        <end position="77"/>
    </location>
</feature>
<evidence type="ECO:0000259" key="2">
    <source>
        <dbReference type="SMART" id="SM00014"/>
    </source>
</evidence>
<dbReference type="SUPFAM" id="SSF48317">
    <property type="entry name" value="Acid phosphatase/Vanadium-dependent haloperoxidase"/>
    <property type="match status" value="1"/>
</dbReference>
<feature type="transmembrane region" description="Helical" evidence="1">
    <location>
        <begin position="106"/>
        <end position="127"/>
    </location>
</feature>
<evidence type="ECO:0000256" key="1">
    <source>
        <dbReference type="SAM" id="Phobius"/>
    </source>
</evidence>
<feature type="transmembrane region" description="Helical" evidence="1">
    <location>
        <begin position="26"/>
        <end position="50"/>
    </location>
</feature>
<evidence type="ECO:0000313" key="3">
    <source>
        <dbReference type="EMBL" id="KAB7529474.1"/>
    </source>
</evidence>
<dbReference type="InterPro" id="IPR036938">
    <property type="entry name" value="PAP2/HPO_sf"/>
</dbReference>
<dbReference type="GO" id="GO:0042392">
    <property type="term" value="F:sphingosine-1-phosphate phosphatase activity"/>
    <property type="evidence" value="ECO:0007669"/>
    <property type="project" value="TreeGrafter"/>
</dbReference>
<dbReference type="PANTHER" id="PTHR14969:SF13">
    <property type="entry name" value="AT30094P"/>
    <property type="match status" value="1"/>
</dbReference>
<accession>A0A6I1DZH3</accession>
<dbReference type="PANTHER" id="PTHR14969">
    <property type="entry name" value="SPHINGOSINE-1-PHOSPHATE PHOSPHOHYDROLASE"/>
    <property type="match status" value="1"/>
</dbReference>
<protein>
    <submittedName>
        <fullName evidence="3">Phosphatase PAP2 family protein</fullName>
    </submittedName>
</protein>
<name>A0A6I1DZH3_9FLAO</name>
<dbReference type="Pfam" id="PF01569">
    <property type="entry name" value="PAP2"/>
    <property type="match status" value="1"/>
</dbReference>
<keyword evidence="1" id="KW-0812">Transmembrane</keyword>
<dbReference type="SMART" id="SM00014">
    <property type="entry name" value="acidPPc"/>
    <property type="match status" value="1"/>
</dbReference>
<dbReference type="EMBL" id="WELG01000002">
    <property type="protein sequence ID" value="KAB7529474.1"/>
    <property type="molecule type" value="Genomic_DNA"/>
</dbReference>
<dbReference type="AlphaFoldDB" id="A0A6I1DZH3"/>
<feature type="transmembrane region" description="Helical" evidence="1">
    <location>
        <begin position="134"/>
        <end position="153"/>
    </location>
</feature>
<gene>
    <name evidence="3" type="ORF">F8C76_16775</name>
</gene>
<dbReference type="Gene3D" id="1.20.144.10">
    <property type="entry name" value="Phosphatidic acid phosphatase type 2/haloperoxidase"/>
    <property type="match status" value="1"/>
</dbReference>
<reference evidence="3 4" key="1">
    <citation type="submission" date="2019-10" db="EMBL/GenBank/DDBJ databases">
        <title>Muricauda olearia CL-SS4 JCM15563 genome.</title>
        <authorList>
            <person name="Liu L."/>
        </authorList>
    </citation>
    <scope>NUCLEOTIDE SEQUENCE [LARGE SCALE GENOMIC DNA]</scope>
    <source>
        <strain evidence="3 4">CL-SS4</strain>
    </source>
</reference>
<dbReference type="Proteomes" id="UP000429785">
    <property type="component" value="Unassembled WGS sequence"/>
</dbReference>
<dbReference type="RefSeq" id="WP_152132744.1">
    <property type="nucleotide sequence ID" value="NZ_WELG01000002.1"/>
</dbReference>
<sequence>MLERLLEWDRDTFIYLNGLGIEKYDGFWTVVTNFWTWTPLFILFIFLLFLKFSKREAFYKLLTVLGLALFITAITHWTKISVARLRPNNTEEINLLIRILKSPTDYSFFSGHASSSFSLTLLVFLFLRKKVKWAYLFFVWPILFTMSRIYVGVHYPIDIIVGMLVGLLSGVLFYRLYQRFISPYTG</sequence>
<keyword evidence="1" id="KW-0472">Membrane</keyword>
<dbReference type="OrthoDB" id="9789113at2"/>
<comment type="caution">
    <text evidence="3">The sequence shown here is derived from an EMBL/GenBank/DDBJ whole genome shotgun (WGS) entry which is preliminary data.</text>
</comment>
<feature type="domain" description="Phosphatidic acid phosphatase type 2/haloperoxidase" evidence="2">
    <location>
        <begin position="60"/>
        <end position="174"/>
    </location>
</feature>
<feature type="transmembrane region" description="Helical" evidence="1">
    <location>
        <begin position="159"/>
        <end position="177"/>
    </location>
</feature>
<proteinExistence type="predicted"/>
<dbReference type="InterPro" id="IPR000326">
    <property type="entry name" value="PAP2/HPO"/>
</dbReference>